<protein>
    <submittedName>
        <fullName evidence="1">Uncharacterized protein</fullName>
    </submittedName>
</protein>
<evidence type="ECO:0000313" key="2">
    <source>
        <dbReference type="Proteomes" id="UP000515789"/>
    </source>
</evidence>
<accession>A0A7G5N069</accession>
<organism evidence="1 2">
    <name type="scientific">Blautia producta</name>
    <dbReference type="NCBI Taxonomy" id="33035"/>
    <lineage>
        <taxon>Bacteria</taxon>
        <taxon>Bacillati</taxon>
        <taxon>Bacillota</taxon>
        <taxon>Clostridia</taxon>
        <taxon>Lachnospirales</taxon>
        <taxon>Lachnospiraceae</taxon>
        <taxon>Blautia</taxon>
    </lineage>
</organism>
<dbReference type="AlphaFoldDB" id="A0A7G5N069"/>
<reference evidence="1 2" key="1">
    <citation type="submission" date="2019-04" db="EMBL/GenBank/DDBJ databases">
        <authorList>
            <person name="Schori C."/>
            <person name="Ahrens C."/>
        </authorList>
    </citation>
    <scope>NUCLEOTIDE SEQUENCE [LARGE SCALE GENOMIC DNA]</scope>
    <source>
        <strain evidence="1 2">DSM 2950</strain>
    </source>
</reference>
<dbReference type="RefSeq" id="WP_148360870.1">
    <property type="nucleotide sequence ID" value="NZ_AP031416.1"/>
</dbReference>
<dbReference type="EMBL" id="CP039126">
    <property type="protein sequence ID" value="QMW80262.1"/>
    <property type="molecule type" value="Genomic_DNA"/>
</dbReference>
<name>A0A7G5N069_9FIRM</name>
<evidence type="ECO:0000313" key="1">
    <source>
        <dbReference type="EMBL" id="QMW80262.1"/>
    </source>
</evidence>
<proteinExistence type="predicted"/>
<dbReference type="PROSITE" id="PS51257">
    <property type="entry name" value="PROKAR_LIPOPROTEIN"/>
    <property type="match status" value="1"/>
</dbReference>
<gene>
    <name evidence="1" type="ORF">E5259_23240</name>
</gene>
<dbReference type="Proteomes" id="UP000515789">
    <property type="component" value="Chromosome"/>
</dbReference>
<dbReference type="GeneID" id="75054303"/>
<sequence length="161" mass="17677">MEGKVEKMLKGMKKVRIVLAVLLCLSVSGCGNGFAKAEYESAEKIAKAEDHYAKERSVANTTDTGCSITVSKFDGRETIWSDMTDEAQDMEMDFSFSLSKGKAKVVHIDDEGSVETVIECLPETSTDGFVTKTVSLTPGQNRLKLVGYDCEDIDLQILFTE</sequence>